<evidence type="ECO:0000313" key="1">
    <source>
        <dbReference type="EMBL" id="RAL14997.1"/>
    </source>
</evidence>
<accession>A0A395I4T8</accession>
<dbReference type="VEuPathDB" id="FungiDB:BO97DRAFT_412273"/>
<proteinExistence type="predicted"/>
<keyword evidence="2" id="KW-1185">Reference proteome</keyword>
<name>A0A395I4T8_ASPHC</name>
<organism evidence="1 2">
    <name type="scientific">Aspergillus homomorphus (strain CBS 101889)</name>
    <dbReference type="NCBI Taxonomy" id="1450537"/>
    <lineage>
        <taxon>Eukaryota</taxon>
        <taxon>Fungi</taxon>
        <taxon>Dikarya</taxon>
        <taxon>Ascomycota</taxon>
        <taxon>Pezizomycotina</taxon>
        <taxon>Eurotiomycetes</taxon>
        <taxon>Eurotiomycetidae</taxon>
        <taxon>Eurotiales</taxon>
        <taxon>Aspergillaceae</taxon>
        <taxon>Aspergillus</taxon>
        <taxon>Aspergillus subgen. Circumdati</taxon>
    </lineage>
</organism>
<protein>
    <submittedName>
        <fullName evidence="1">Uncharacterized protein</fullName>
    </submittedName>
</protein>
<evidence type="ECO:0000313" key="2">
    <source>
        <dbReference type="Proteomes" id="UP000248961"/>
    </source>
</evidence>
<reference evidence="1 2" key="1">
    <citation type="submission" date="2018-02" db="EMBL/GenBank/DDBJ databases">
        <title>The genomes of Aspergillus section Nigri reveals drivers in fungal speciation.</title>
        <authorList>
            <consortium name="DOE Joint Genome Institute"/>
            <person name="Vesth T.C."/>
            <person name="Nybo J."/>
            <person name="Theobald S."/>
            <person name="Brandl J."/>
            <person name="Frisvad J.C."/>
            <person name="Nielsen K.F."/>
            <person name="Lyhne E.K."/>
            <person name="Kogle M.E."/>
            <person name="Kuo A."/>
            <person name="Riley R."/>
            <person name="Clum A."/>
            <person name="Nolan M."/>
            <person name="Lipzen A."/>
            <person name="Salamov A."/>
            <person name="Henrissat B."/>
            <person name="Wiebenga A."/>
            <person name="De vries R.P."/>
            <person name="Grigoriev I.V."/>
            <person name="Mortensen U.H."/>
            <person name="Andersen M.R."/>
            <person name="Baker S.E."/>
        </authorList>
    </citation>
    <scope>NUCLEOTIDE SEQUENCE [LARGE SCALE GENOMIC DNA]</scope>
    <source>
        <strain evidence="1 2">CBS 101889</strain>
    </source>
</reference>
<dbReference type="AlphaFoldDB" id="A0A395I4T8"/>
<dbReference type="RefSeq" id="XP_025554151.1">
    <property type="nucleotide sequence ID" value="XM_025696231.1"/>
</dbReference>
<gene>
    <name evidence="1" type="ORF">BO97DRAFT_412273</name>
</gene>
<dbReference type="EMBL" id="KZ824273">
    <property type="protein sequence ID" value="RAL14997.1"/>
    <property type="molecule type" value="Genomic_DNA"/>
</dbReference>
<dbReference type="Proteomes" id="UP000248961">
    <property type="component" value="Unassembled WGS sequence"/>
</dbReference>
<dbReference type="GeneID" id="37200520"/>
<sequence>MSPRPPIHCLALPKGWTFTVPHITKYPKYSAMGAYEKFSHNLCGLFAVGAELLGSRVEWTIPENMMLPGEDWEVESLWMLAHAGFPMVREVFAGVKDLDGCISAGDRVQLFREHVFLEGEWKGAPFPVRLILRYEFEGRKTFSVDKDSLLLHQWLRAVTPESPVWSAGSLEGVNIRFLLEWMPGYAGSAAICSRNGGRRLGDDGASDPDSEDGVESMVVNHNSVTNPHGVCHEFHYSFVEITAKHLARMLNAARRSGNPMLDEFA</sequence>